<sequence>MAVAGGMTQNVCAAFAGMAHMGTRACIGADAINGDRTVEVLVTAPFGLMSTNSLLAGRLRFFFISSPSPSAAVVGIFSEPLTDMAMAGTVPVPVADIMAGSACSSSHLMVSPSDLWPSSRVSWKIRAAQAAGIRTLRPRPSTFVWRSLVDALLDCGGGGGAVTGTTLSSTSASSSLSFNTAIPFGVAAVADGFRGRASGSPPPPLFLWSTVLESMSSGSSCLLYPEAIERKPSREEGKSVNLTLSIFNCYGMFGYR</sequence>
<protein>
    <submittedName>
        <fullName evidence="1">Uncharacterized protein</fullName>
    </submittedName>
</protein>
<proteinExistence type="predicted"/>
<comment type="caution">
    <text evidence="1">The sequence shown here is derived from an EMBL/GenBank/DDBJ whole genome shotgun (WGS) entry which is preliminary data.</text>
</comment>
<keyword evidence="2" id="KW-1185">Reference proteome</keyword>
<name>A0AA88U0L7_9ASTE</name>
<dbReference type="EMBL" id="JAVXUO010003175">
    <property type="protein sequence ID" value="KAK2965850.1"/>
    <property type="molecule type" value="Genomic_DNA"/>
</dbReference>
<gene>
    <name evidence="1" type="ORF">RJ640_027137</name>
</gene>
<evidence type="ECO:0000313" key="1">
    <source>
        <dbReference type="EMBL" id="KAK2965850.1"/>
    </source>
</evidence>
<evidence type="ECO:0000313" key="2">
    <source>
        <dbReference type="Proteomes" id="UP001187471"/>
    </source>
</evidence>
<accession>A0AA88U0L7</accession>
<reference evidence="1" key="1">
    <citation type="submission" date="2022-12" db="EMBL/GenBank/DDBJ databases">
        <title>Draft genome assemblies for two species of Escallonia (Escalloniales).</title>
        <authorList>
            <person name="Chanderbali A."/>
            <person name="Dervinis C."/>
            <person name="Anghel I."/>
            <person name="Soltis D."/>
            <person name="Soltis P."/>
            <person name="Zapata F."/>
        </authorList>
    </citation>
    <scope>NUCLEOTIDE SEQUENCE</scope>
    <source>
        <strain evidence="1">UCBG92.1500</strain>
        <tissue evidence="1">Leaf</tissue>
    </source>
</reference>
<dbReference type="Proteomes" id="UP001187471">
    <property type="component" value="Unassembled WGS sequence"/>
</dbReference>
<dbReference type="AlphaFoldDB" id="A0AA88U0L7"/>
<organism evidence="1 2">
    <name type="scientific">Escallonia rubra</name>
    <dbReference type="NCBI Taxonomy" id="112253"/>
    <lineage>
        <taxon>Eukaryota</taxon>
        <taxon>Viridiplantae</taxon>
        <taxon>Streptophyta</taxon>
        <taxon>Embryophyta</taxon>
        <taxon>Tracheophyta</taxon>
        <taxon>Spermatophyta</taxon>
        <taxon>Magnoliopsida</taxon>
        <taxon>eudicotyledons</taxon>
        <taxon>Gunneridae</taxon>
        <taxon>Pentapetalae</taxon>
        <taxon>asterids</taxon>
        <taxon>campanulids</taxon>
        <taxon>Escalloniales</taxon>
        <taxon>Escalloniaceae</taxon>
        <taxon>Escallonia</taxon>
    </lineage>
</organism>